<proteinExistence type="predicted"/>
<comment type="caution">
    <text evidence="1">The sequence shown here is derived from an EMBL/GenBank/DDBJ whole genome shotgun (WGS) entry which is preliminary data.</text>
</comment>
<accession>A0ABN1JWQ8</accession>
<keyword evidence="2" id="KW-1185">Reference proteome</keyword>
<dbReference type="EMBL" id="BAAAGF010000004">
    <property type="protein sequence ID" value="GAA0748194.1"/>
    <property type="molecule type" value="Genomic_DNA"/>
</dbReference>
<name>A0ABN1JWQ8_9FLAO</name>
<reference evidence="1 2" key="1">
    <citation type="journal article" date="2019" name="Int. J. Syst. Evol. Microbiol.">
        <title>The Global Catalogue of Microorganisms (GCM) 10K type strain sequencing project: providing services to taxonomists for standard genome sequencing and annotation.</title>
        <authorList>
            <consortium name="The Broad Institute Genomics Platform"/>
            <consortium name="The Broad Institute Genome Sequencing Center for Infectious Disease"/>
            <person name="Wu L."/>
            <person name="Ma J."/>
        </authorList>
    </citation>
    <scope>NUCLEOTIDE SEQUENCE [LARGE SCALE GENOMIC DNA]</scope>
    <source>
        <strain evidence="1 2">JCM 15976</strain>
    </source>
</reference>
<dbReference type="RefSeq" id="WP_343799007.1">
    <property type="nucleotide sequence ID" value="NZ_BAAAGF010000004.1"/>
</dbReference>
<organism evidence="1 2">
    <name type="scientific">Gaetbulibacter jejuensis</name>
    <dbReference type="NCBI Taxonomy" id="584607"/>
    <lineage>
        <taxon>Bacteria</taxon>
        <taxon>Pseudomonadati</taxon>
        <taxon>Bacteroidota</taxon>
        <taxon>Flavobacteriia</taxon>
        <taxon>Flavobacteriales</taxon>
        <taxon>Flavobacteriaceae</taxon>
        <taxon>Gaetbulibacter</taxon>
    </lineage>
</organism>
<gene>
    <name evidence="1" type="ORF">GCM10009431_26470</name>
</gene>
<evidence type="ECO:0008006" key="3">
    <source>
        <dbReference type="Google" id="ProtNLM"/>
    </source>
</evidence>
<evidence type="ECO:0000313" key="1">
    <source>
        <dbReference type="EMBL" id="GAA0748194.1"/>
    </source>
</evidence>
<sequence>MSISNKDYHLLQPDGYSYILYSKENNTTYHKPLVTPLQLKHSQFIVKCRPTYIDHLTQNNITIEATNSDEFLAQLNTPKLKDLTPSILDSIIFHLHFLNENTSLKQLSKRYQCDTKNIENLFKRSVGLSFIQYQNILITLRRPTY</sequence>
<protein>
    <recommendedName>
        <fullName evidence="3">HTH araC/xylS-type domain-containing protein</fullName>
    </recommendedName>
</protein>
<dbReference type="Proteomes" id="UP001500736">
    <property type="component" value="Unassembled WGS sequence"/>
</dbReference>
<evidence type="ECO:0000313" key="2">
    <source>
        <dbReference type="Proteomes" id="UP001500736"/>
    </source>
</evidence>